<evidence type="ECO:0000313" key="2">
    <source>
        <dbReference type="EMBL" id="EGF79174.1"/>
    </source>
</evidence>
<dbReference type="Pfam" id="PF12706">
    <property type="entry name" value="Lactamase_B_2"/>
    <property type="match status" value="1"/>
</dbReference>
<evidence type="ECO:0000313" key="3">
    <source>
        <dbReference type="Proteomes" id="UP000007241"/>
    </source>
</evidence>
<dbReference type="AlphaFoldDB" id="F4P5D3"/>
<keyword evidence="3" id="KW-1185">Reference proteome</keyword>
<dbReference type="Gene3D" id="3.60.15.10">
    <property type="entry name" value="Ribonuclease Z/Hydroxyacylglutathione hydrolase-like"/>
    <property type="match status" value="1"/>
</dbReference>
<dbReference type="PANTHER" id="PTHR42663">
    <property type="entry name" value="HYDROLASE C777.06C-RELATED-RELATED"/>
    <property type="match status" value="1"/>
</dbReference>
<dbReference type="SUPFAM" id="SSF56281">
    <property type="entry name" value="Metallo-hydrolase/oxidoreductase"/>
    <property type="match status" value="1"/>
</dbReference>
<dbReference type="PANTHER" id="PTHR42663:SF6">
    <property type="entry name" value="HYDROLASE C777.06C-RELATED"/>
    <property type="match status" value="1"/>
</dbReference>
<dbReference type="InterPro" id="IPR036866">
    <property type="entry name" value="RibonucZ/Hydroxyglut_hydro"/>
</dbReference>
<feature type="domain" description="Metallo-beta-lactamase" evidence="1">
    <location>
        <begin position="86"/>
        <end position="273"/>
    </location>
</feature>
<proteinExistence type="predicted"/>
<dbReference type="InterPro" id="IPR001279">
    <property type="entry name" value="Metallo-B-lactamas"/>
</dbReference>
<evidence type="ECO:0000259" key="1">
    <source>
        <dbReference type="Pfam" id="PF12706"/>
    </source>
</evidence>
<gene>
    <name evidence="2" type="ORF">BATDEDRAFT_89854</name>
</gene>
<dbReference type="EMBL" id="GL882886">
    <property type="protein sequence ID" value="EGF79174.1"/>
    <property type="molecule type" value="Genomic_DNA"/>
</dbReference>
<reference evidence="2 3" key="1">
    <citation type="submission" date="2009-12" db="EMBL/GenBank/DDBJ databases">
        <title>The draft genome of Batrachochytrium dendrobatidis.</title>
        <authorList>
            <consortium name="US DOE Joint Genome Institute (JGI-PGF)"/>
            <person name="Kuo A."/>
            <person name="Salamov A."/>
            <person name="Schmutz J."/>
            <person name="Lucas S."/>
            <person name="Pitluck S."/>
            <person name="Rosenblum E."/>
            <person name="Stajich J."/>
            <person name="Eisen M."/>
            <person name="Grigoriev I.V."/>
        </authorList>
    </citation>
    <scope>NUCLEOTIDE SEQUENCE [LARGE SCALE GENOMIC DNA]</scope>
    <source>
        <strain evidence="3">JAM81 / FGSC 10211</strain>
    </source>
</reference>
<dbReference type="GeneID" id="18243650"/>
<organism evidence="2 3">
    <name type="scientific">Batrachochytrium dendrobatidis (strain JAM81 / FGSC 10211)</name>
    <name type="common">Frog chytrid fungus</name>
    <dbReference type="NCBI Taxonomy" id="684364"/>
    <lineage>
        <taxon>Eukaryota</taxon>
        <taxon>Fungi</taxon>
        <taxon>Fungi incertae sedis</taxon>
        <taxon>Chytridiomycota</taxon>
        <taxon>Chytridiomycota incertae sedis</taxon>
        <taxon>Chytridiomycetes</taxon>
        <taxon>Rhizophydiales</taxon>
        <taxon>Rhizophydiales incertae sedis</taxon>
        <taxon>Batrachochytrium</taxon>
    </lineage>
</organism>
<dbReference type="RefSeq" id="XP_006680041.1">
    <property type="nucleotide sequence ID" value="XM_006679978.1"/>
</dbReference>
<dbReference type="Proteomes" id="UP000007241">
    <property type="component" value="Unassembled WGS sequence"/>
</dbReference>
<name>F4P5D3_BATDJ</name>
<protein>
    <recommendedName>
        <fullName evidence="1">Metallo-beta-lactamase domain-containing protein</fullName>
    </recommendedName>
</protein>
<dbReference type="STRING" id="684364.F4P5D3"/>
<dbReference type="CDD" id="cd16279">
    <property type="entry name" value="metallo-hydrolase-like_MBL-fold"/>
    <property type="match status" value="1"/>
</dbReference>
<dbReference type="HOGENOM" id="CLU_044538_0_0_1"/>
<dbReference type="InParanoid" id="F4P5D3"/>
<sequence length="329" mass="36542">MGKVKEFIFLGTGTSGSVPNIHCLVKDPIPTCKVCLSAITYQQPHLVQDSASSIQLPLLHLPHFSKNRRRNTSGVVRFMHSDGRMRNVVIDCGKTFYDSALSWFVEYRLRNIDAVILTHGHADAIFGLDELRQWTIGGEDRRLQKIVDIYLDQETMEVVARAFPYMVDSAKATGGGDVPSVRFNIIEKNADGPIPFLIDNELTVIPFEVEHGKNGTKPFMSLGFRFENLTYISDANAIPPRAGSIIKGSTHLIIDALNVEPHCSHFGFDQAIHECILALAKGGKGYFTGLSHSMDYDDLQEYIASKQSPKDAGIHIECGFDGQRIPIHD</sequence>
<accession>F4P5D3</accession>
<dbReference type="OMA" id="CGPDFRQ"/>
<dbReference type="FunCoup" id="F4P5D3">
    <property type="interactions" value="1"/>
</dbReference>
<dbReference type="OrthoDB" id="341300at2759"/>